<comment type="subcellular location">
    <subcellularLocation>
        <location evidence="1">Cytoplasm</location>
    </subcellularLocation>
</comment>
<dbReference type="InterPro" id="IPR004107">
    <property type="entry name" value="Integrase_SAM-like_N"/>
</dbReference>
<dbReference type="Proteomes" id="UP000027142">
    <property type="component" value="Chromosome"/>
</dbReference>
<dbReference type="GO" id="GO:0051301">
    <property type="term" value="P:cell division"/>
    <property type="evidence" value="ECO:0007669"/>
    <property type="project" value="UniProtKB-KW"/>
</dbReference>
<dbReference type="PANTHER" id="PTHR30349:SF77">
    <property type="entry name" value="TYROSINE RECOMBINASE XERC"/>
    <property type="match status" value="1"/>
</dbReference>
<dbReference type="Pfam" id="PF13495">
    <property type="entry name" value="Phage_int_SAM_4"/>
    <property type="match status" value="1"/>
</dbReference>
<dbReference type="GO" id="GO:0007059">
    <property type="term" value="P:chromosome segregation"/>
    <property type="evidence" value="ECO:0007669"/>
    <property type="project" value="UniProtKB-KW"/>
</dbReference>
<keyword evidence="5" id="KW-0229">DNA integration</keyword>
<dbReference type="InterPro" id="IPR044068">
    <property type="entry name" value="CB"/>
</dbReference>
<dbReference type="InterPro" id="IPR013762">
    <property type="entry name" value="Integrase-like_cat_sf"/>
</dbReference>
<dbReference type="InterPro" id="IPR050090">
    <property type="entry name" value="Tyrosine_recombinase_XerCD"/>
</dbReference>
<dbReference type="STRING" id="1246626.BleG1_1939"/>
<reference evidence="12 13" key="1">
    <citation type="journal article" date="2014" name="Gene">
        <title>A comparative genomic analysis of the alkalitolerant soil bacterium Bacillus lehensis G1.</title>
        <authorList>
            <person name="Noor Y.M."/>
            <person name="Samsulrizal N.H."/>
            <person name="Jema'on N.A."/>
            <person name="Low K.O."/>
            <person name="Ramli A.N."/>
            <person name="Alias N.I."/>
            <person name="Damis S.I."/>
            <person name="Fuzi S.F."/>
            <person name="Isa M.N."/>
            <person name="Murad A.M."/>
            <person name="Raih M.F."/>
            <person name="Bakar F.D."/>
            <person name="Najimudin N."/>
            <person name="Mahadi N.M."/>
            <person name="Illias R.M."/>
        </authorList>
    </citation>
    <scope>NUCLEOTIDE SEQUENCE [LARGE SCALE GENOMIC DNA]</scope>
    <source>
        <strain evidence="12 13">G1</strain>
    </source>
</reference>
<evidence type="ECO:0000256" key="4">
    <source>
        <dbReference type="ARBA" id="ARBA00022829"/>
    </source>
</evidence>
<evidence type="ECO:0000256" key="7">
    <source>
        <dbReference type="ARBA" id="ARBA00023172"/>
    </source>
</evidence>
<keyword evidence="13" id="KW-1185">Reference proteome</keyword>
<dbReference type="GO" id="GO:0003677">
    <property type="term" value="F:DNA binding"/>
    <property type="evidence" value="ECO:0007669"/>
    <property type="project" value="UniProtKB-UniRule"/>
</dbReference>
<dbReference type="GO" id="GO:0005737">
    <property type="term" value="C:cytoplasm"/>
    <property type="evidence" value="ECO:0007669"/>
    <property type="project" value="UniProtKB-SubCell"/>
</dbReference>
<dbReference type="PATRIC" id="fig|1246626.3.peg.1938"/>
<dbReference type="RefSeq" id="WP_038480015.1">
    <property type="nucleotide sequence ID" value="NZ_CP003923.1"/>
</dbReference>
<dbReference type="KEGG" id="ble:BleG1_1939"/>
<organism evidence="12 13">
    <name type="scientific">Shouchella lehensis G1</name>
    <dbReference type="NCBI Taxonomy" id="1246626"/>
    <lineage>
        <taxon>Bacteria</taxon>
        <taxon>Bacillati</taxon>
        <taxon>Bacillota</taxon>
        <taxon>Bacilli</taxon>
        <taxon>Bacillales</taxon>
        <taxon>Bacillaceae</taxon>
        <taxon>Shouchella</taxon>
    </lineage>
</organism>
<accession>A0A060LWC1</accession>
<evidence type="ECO:0000313" key="12">
    <source>
        <dbReference type="EMBL" id="AIC94517.1"/>
    </source>
</evidence>
<dbReference type="InterPro" id="IPR010998">
    <property type="entry name" value="Integrase_recombinase_N"/>
</dbReference>
<dbReference type="PROSITE" id="PS51900">
    <property type="entry name" value="CB"/>
    <property type="match status" value="1"/>
</dbReference>
<feature type="domain" description="Tyr recombinase" evidence="10">
    <location>
        <begin position="148"/>
        <end position="353"/>
    </location>
</feature>
<evidence type="ECO:0000259" key="11">
    <source>
        <dbReference type="PROSITE" id="PS51900"/>
    </source>
</evidence>
<keyword evidence="3" id="KW-0132">Cell division</keyword>
<protein>
    <submittedName>
        <fullName evidence="12">Integrase family protein</fullName>
    </submittedName>
</protein>
<keyword evidence="6 9" id="KW-0238">DNA-binding</keyword>
<evidence type="ECO:0000256" key="1">
    <source>
        <dbReference type="ARBA" id="ARBA00004496"/>
    </source>
</evidence>
<dbReference type="PROSITE" id="PS51898">
    <property type="entry name" value="TYR_RECOMBINASE"/>
    <property type="match status" value="1"/>
</dbReference>
<dbReference type="AlphaFoldDB" id="A0A060LWC1"/>
<dbReference type="PANTHER" id="PTHR30349">
    <property type="entry name" value="PHAGE INTEGRASE-RELATED"/>
    <property type="match status" value="1"/>
</dbReference>
<dbReference type="InterPro" id="IPR002104">
    <property type="entry name" value="Integrase_catalytic"/>
</dbReference>
<dbReference type="EMBL" id="CP003923">
    <property type="protein sequence ID" value="AIC94517.1"/>
    <property type="molecule type" value="Genomic_DNA"/>
</dbReference>
<evidence type="ECO:0000256" key="9">
    <source>
        <dbReference type="PROSITE-ProRule" id="PRU01248"/>
    </source>
</evidence>
<dbReference type="GO" id="GO:0006310">
    <property type="term" value="P:DNA recombination"/>
    <property type="evidence" value="ECO:0007669"/>
    <property type="project" value="UniProtKB-KW"/>
</dbReference>
<sequence>MSIFAKINHHQRSHEKQQHSIEKQPYRRLDDLPVFIQTYIQHIRSLGYSHGTIQRYIYDFLDFFHFVERQSGEESFRAKDSTLSDFSQLNQQGIENYVHYLAMELENEAKTINRKLSALQSLFHYLMKQYHLKENPVQVVTRPKVKKREPVYLSIEEMKAVMALTLNDEGLTLRQKKYHRLLALRDLTAITLLVRTGLRVSELASLKRSQLHIDRKEIQVLGKGNKQRTIPLTEEVLDVIQHYIQSLPDTIQPKQDNTLLVGFDFRTMTYTHSISVSALQKMIQRLFERAKKVIPSLQNRTITAHKLRHSFATALIRNGVNVLTLQQLLGHESVATTQVYAHVDYEAKIKAIQSW</sequence>
<name>A0A060LWC1_9BACI</name>
<dbReference type="eggNOG" id="COG4974">
    <property type="taxonomic scope" value="Bacteria"/>
</dbReference>
<dbReference type="InterPro" id="IPR011010">
    <property type="entry name" value="DNA_brk_join_enz"/>
</dbReference>
<evidence type="ECO:0000256" key="8">
    <source>
        <dbReference type="ARBA" id="ARBA00023306"/>
    </source>
</evidence>
<dbReference type="Pfam" id="PF00589">
    <property type="entry name" value="Phage_integrase"/>
    <property type="match status" value="1"/>
</dbReference>
<proteinExistence type="predicted"/>
<dbReference type="GO" id="GO:0015074">
    <property type="term" value="P:DNA integration"/>
    <property type="evidence" value="ECO:0007669"/>
    <property type="project" value="UniProtKB-KW"/>
</dbReference>
<evidence type="ECO:0000259" key="10">
    <source>
        <dbReference type="PROSITE" id="PS51898"/>
    </source>
</evidence>
<evidence type="ECO:0000313" key="13">
    <source>
        <dbReference type="Proteomes" id="UP000027142"/>
    </source>
</evidence>
<dbReference type="HOGENOM" id="CLU_027562_9_6_9"/>
<dbReference type="Gene3D" id="1.10.150.130">
    <property type="match status" value="1"/>
</dbReference>
<dbReference type="Gene3D" id="1.10.443.10">
    <property type="entry name" value="Intergrase catalytic core"/>
    <property type="match status" value="1"/>
</dbReference>
<dbReference type="OrthoDB" id="9801717at2"/>
<dbReference type="SUPFAM" id="SSF56349">
    <property type="entry name" value="DNA breaking-rejoining enzymes"/>
    <property type="match status" value="1"/>
</dbReference>
<evidence type="ECO:0000256" key="3">
    <source>
        <dbReference type="ARBA" id="ARBA00022618"/>
    </source>
</evidence>
<keyword evidence="8" id="KW-0131">Cell cycle</keyword>
<keyword evidence="4" id="KW-0159">Chromosome partition</keyword>
<evidence type="ECO:0000256" key="5">
    <source>
        <dbReference type="ARBA" id="ARBA00022908"/>
    </source>
</evidence>
<keyword evidence="2" id="KW-0963">Cytoplasm</keyword>
<evidence type="ECO:0000256" key="6">
    <source>
        <dbReference type="ARBA" id="ARBA00023125"/>
    </source>
</evidence>
<feature type="domain" description="Core-binding (CB)" evidence="11">
    <location>
        <begin position="30"/>
        <end position="127"/>
    </location>
</feature>
<evidence type="ECO:0000256" key="2">
    <source>
        <dbReference type="ARBA" id="ARBA00022490"/>
    </source>
</evidence>
<keyword evidence="7" id="KW-0233">DNA recombination</keyword>
<gene>
    <name evidence="12" type="ORF">BleG1_1939</name>
</gene>